<protein>
    <submittedName>
        <fullName evidence="2">Uncharacterized protein</fullName>
    </submittedName>
</protein>
<accession>A0A1G2ECE4</accession>
<keyword evidence="1" id="KW-0812">Transmembrane</keyword>
<proteinExistence type="predicted"/>
<feature type="transmembrane region" description="Helical" evidence="1">
    <location>
        <begin position="14"/>
        <end position="34"/>
    </location>
</feature>
<keyword evidence="1" id="KW-0472">Membrane</keyword>
<gene>
    <name evidence="2" type="ORF">A3A08_01000</name>
</gene>
<dbReference type="AlphaFoldDB" id="A0A1G2ECE4"/>
<evidence type="ECO:0000256" key="1">
    <source>
        <dbReference type="SAM" id="Phobius"/>
    </source>
</evidence>
<dbReference type="Proteomes" id="UP000176406">
    <property type="component" value="Unassembled WGS sequence"/>
</dbReference>
<dbReference type="EMBL" id="MHMG01000015">
    <property type="protein sequence ID" value="OGZ23476.1"/>
    <property type="molecule type" value="Genomic_DNA"/>
</dbReference>
<reference evidence="2 3" key="1">
    <citation type="journal article" date="2016" name="Nat. Commun.">
        <title>Thousands of microbial genomes shed light on interconnected biogeochemical processes in an aquifer system.</title>
        <authorList>
            <person name="Anantharaman K."/>
            <person name="Brown C.T."/>
            <person name="Hug L.A."/>
            <person name="Sharon I."/>
            <person name="Castelle C.J."/>
            <person name="Probst A.J."/>
            <person name="Thomas B.C."/>
            <person name="Singh A."/>
            <person name="Wilkins M.J."/>
            <person name="Karaoz U."/>
            <person name="Brodie E.L."/>
            <person name="Williams K.H."/>
            <person name="Hubbard S.S."/>
            <person name="Banfield J.F."/>
        </authorList>
    </citation>
    <scope>NUCLEOTIDE SEQUENCE [LARGE SCALE GENOMIC DNA]</scope>
</reference>
<comment type="caution">
    <text evidence="2">The sequence shown here is derived from an EMBL/GenBank/DDBJ whole genome shotgun (WGS) entry which is preliminary data.</text>
</comment>
<evidence type="ECO:0000313" key="2">
    <source>
        <dbReference type="EMBL" id="OGZ23476.1"/>
    </source>
</evidence>
<evidence type="ECO:0000313" key="3">
    <source>
        <dbReference type="Proteomes" id="UP000176406"/>
    </source>
</evidence>
<organism evidence="2 3">
    <name type="scientific">Candidatus Nealsonbacteria bacterium RIFCSPLOWO2_01_FULL_41_9</name>
    <dbReference type="NCBI Taxonomy" id="1801671"/>
    <lineage>
        <taxon>Bacteria</taxon>
        <taxon>Candidatus Nealsoniibacteriota</taxon>
    </lineage>
</organism>
<keyword evidence="1" id="KW-1133">Transmembrane helix</keyword>
<sequence>MSISLLEQKKKQKFLLPILGVIILITSIVIWQGFFKNRVPSGARDELEDEAALHRPIKINIDWSTLKNPILETLEPFDLILPLQGSYGRKNPFLPY</sequence>
<name>A0A1G2ECE4_9BACT</name>